<keyword evidence="17" id="KW-0449">Lipoprotein</keyword>
<feature type="signal peptide" evidence="32">
    <location>
        <begin position="1"/>
        <end position="17"/>
    </location>
</feature>
<dbReference type="AlphaFoldDB" id="A0AAN8IF04"/>
<dbReference type="GO" id="GO:0016042">
    <property type="term" value="P:lipid catabolic process"/>
    <property type="evidence" value="ECO:0007669"/>
    <property type="project" value="UniProtKB-KW"/>
</dbReference>
<evidence type="ECO:0000256" key="16">
    <source>
        <dbReference type="ARBA" id="ARBA00023180"/>
    </source>
</evidence>
<evidence type="ECO:0000256" key="13">
    <source>
        <dbReference type="ARBA" id="ARBA00023098"/>
    </source>
</evidence>
<evidence type="ECO:0000256" key="6">
    <source>
        <dbReference type="ARBA" id="ARBA00022553"/>
    </source>
</evidence>
<dbReference type="Proteomes" id="UP001331761">
    <property type="component" value="Unassembled WGS sequence"/>
</dbReference>
<evidence type="ECO:0000256" key="25">
    <source>
        <dbReference type="ARBA" id="ARBA00047600"/>
    </source>
</evidence>
<evidence type="ECO:0000256" key="8">
    <source>
        <dbReference type="ARBA" id="ARBA00022723"/>
    </source>
</evidence>
<evidence type="ECO:0000256" key="28">
    <source>
        <dbReference type="ARBA" id="ARBA00048234"/>
    </source>
</evidence>
<evidence type="ECO:0000313" key="33">
    <source>
        <dbReference type="EMBL" id="KAK5967173.1"/>
    </source>
</evidence>
<keyword evidence="7" id="KW-0336">GPI-anchor</keyword>
<keyword evidence="6" id="KW-0597">Phosphoprotein</keyword>
<comment type="similarity">
    <text evidence="3">Belongs to the nucleotide pyrophosphatase/phosphodiesterase family.</text>
</comment>
<evidence type="ECO:0000256" key="5">
    <source>
        <dbReference type="ARBA" id="ARBA00022475"/>
    </source>
</evidence>
<evidence type="ECO:0000256" key="11">
    <source>
        <dbReference type="ARBA" id="ARBA00022833"/>
    </source>
</evidence>
<evidence type="ECO:0000256" key="24">
    <source>
        <dbReference type="ARBA" id="ARBA00047494"/>
    </source>
</evidence>
<dbReference type="GO" id="GO:0047390">
    <property type="term" value="F:glycerophosphocholine cholinephosphodiesterase activity"/>
    <property type="evidence" value="ECO:0007669"/>
    <property type="project" value="UniProtKB-EC"/>
</dbReference>
<evidence type="ECO:0000256" key="30">
    <source>
        <dbReference type="ARBA" id="ARBA00049092"/>
    </source>
</evidence>
<name>A0AAN8IF04_TRICO</name>
<evidence type="ECO:0000256" key="7">
    <source>
        <dbReference type="ARBA" id="ARBA00022622"/>
    </source>
</evidence>
<dbReference type="InterPro" id="IPR017850">
    <property type="entry name" value="Alkaline_phosphatase_core_sf"/>
</dbReference>
<dbReference type="InterPro" id="IPR002591">
    <property type="entry name" value="Phosphodiest/P_Trfase"/>
</dbReference>
<evidence type="ECO:0000256" key="18">
    <source>
        <dbReference type="ARBA" id="ARBA00031167"/>
    </source>
</evidence>
<keyword evidence="13" id="KW-0443">Lipid metabolism</keyword>
<proteinExistence type="inferred from homology"/>
<keyword evidence="34" id="KW-1185">Reference proteome</keyword>
<comment type="cofactor">
    <cofactor evidence="1">
        <name>Zn(2+)</name>
        <dbReference type="ChEBI" id="CHEBI:29105"/>
    </cofactor>
</comment>
<comment type="catalytic activity">
    <reaction evidence="28">
        <text>sphing-4-enine-phosphocholine + H2O = sphing-4-enine + phosphocholine + H(+)</text>
        <dbReference type="Rhea" id="RHEA:41095"/>
        <dbReference type="ChEBI" id="CHEBI:15377"/>
        <dbReference type="ChEBI" id="CHEBI:15378"/>
        <dbReference type="ChEBI" id="CHEBI:57756"/>
        <dbReference type="ChEBI" id="CHEBI:58906"/>
        <dbReference type="ChEBI" id="CHEBI:295975"/>
    </reaction>
    <physiologicalReaction direction="left-to-right" evidence="28">
        <dbReference type="Rhea" id="RHEA:41096"/>
    </physiologicalReaction>
</comment>
<evidence type="ECO:0000256" key="26">
    <source>
        <dbReference type="ARBA" id="ARBA00047779"/>
    </source>
</evidence>
<dbReference type="PANTHER" id="PTHR10151:SF66">
    <property type="entry name" value="GLYCEROPHOSPHOCHOLINE CHOLINEPHOSPHODIESTERASE ENPP6"/>
    <property type="match status" value="1"/>
</dbReference>
<keyword evidence="12" id="KW-0442">Lipid degradation</keyword>
<comment type="function">
    <text evidence="20">Choline-specific glycerophosphodiesterase that hydrolyzes glycerophosphocholine (GPC) and lysophosphatidylcholine (LPC) and contributes to supplying choline to the cells. Has a preference for LPC with short (12:0 and 14:0) or polyunsaturated (18:2 and 20:4) fatty acids. In vitro, hydrolyzes only choline-containing lysophospholipids, such as sphingosylphosphorylcholine (SPC), platelet-activating factor (PAF) and lysoPAF, but not other lysophospholipids.</text>
</comment>
<dbReference type="EMBL" id="WIXE01022738">
    <property type="protein sequence ID" value="KAK5967173.1"/>
    <property type="molecule type" value="Genomic_DNA"/>
</dbReference>
<dbReference type="PANTHER" id="PTHR10151">
    <property type="entry name" value="ECTONUCLEOTIDE PYROPHOSPHATASE/PHOSPHODIESTERASE"/>
    <property type="match status" value="1"/>
</dbReference>
<comment type="caution">
    <text evidence="33">The sequence shown here is derived from an EMBL/GenBank/DDBJ whole genome shotgun (WGS) entry which is preliminary data.</text>
</comment>
<dbReference type="GO" id="GO:0098552">
    <property type="term" value="C:side of membrane"/>
    <property type="evidence" value="ECO:0007669"/>
    <property type="project" value="UniProtKB-KW"/>
</dbReference>
<dbReference type="GO" id="GO:0016740">
    <property type="term" value="F:transferase activity"/>
    <property type="evidence" value="ECO:0007669"/>
    <property type="project" value="UniProtKB-KW"/>
</dbReference>
<keyword evidence="15" id="KW-1015">Disulfide bond</keyword>
<evidence type="ECO:0000256" key="20">
    <source>
        <dbReference type="ARBA" id="ARBA00046203"/>
    </source>
</evidence>
<evidence type="ECO:0000256" key="10">
    <source>
        <dbReference type="ARBA" id="ARBA00022801"/>
    </source>
</evidence>
<evidence type="ECO:0000256" key="22">
    <source>
        <dbReference type="ARBA" id="ARBA00047322"/>
    </source>
</evidence>
<dbReference type="EC" id="3.1.4.38" evidence="4"/>
<evidence type="ECO:0000256" key="32">
    <source>
        <dbReference type="SAM" id="SignalP"/>
    </source>
</evidence>
<comment type="catalytic activity">
    <reaction evidence="27">
        <text>1-hexadecanoyl-sn-glycero-3-phosphocholine + H2O = 1-hexadecanoyl-sn-glycerol + phosphocholine + H(+)</text>
        <dbReference type="Rhea" id="RHEA:41119"/>
        <dbReference type="ChEBI" id="CHEBI:15377"/>
        <dbReference type="ChEBI" id="CHEBI:15378"/>
        <dbReference type="ChEBI" id="CHEBI:72998"/>
        <dbReference type="ChEBI" id="CHEBI:75542"/>
        <dbReference type="ChEBI" id="CHEBI:295975"/>
    </reaction>
    <physiologicalReaction direction="left-to-right" evidence="27">
        <dbReference type="Rhea" id="RHEA:41120"/>
    </physiologicalReaction>
</comment>
<evidence type="ECO:0000256" key="21">
    <source>
        <dbReference type="ARBA" id="ARBA00047290"/>
    </source>
</evidence>
<keyword evidence="9 32" id="KW-0732">Signal</keyword>
<evidence type="ECO:0000256" key="15">
    <source>
        <dbReference type="ARBA" id="ARBA00023157"/>
    </source>
</evidence>
<comment type="catalytic activity">
    <reaction evidence="30">
        <text>1-(9Z,12Z)-octadecadienoyl-sn-glycero-3-phosphocholine + H2O = 1-(9Z,12Z-octadecadienoyl)-sn-glycerol + phosphocholine + H(+)</text>
        <dbReference type="Rhea" id="RHEA:41115"/>
        <dbReference type="ChEBI" id="CHEBI:15377"/>
        <dbReference type="ChEBI" id="CHEBI:15378"/>
        <dbReference type="ChEBI" id="CHEBI:28733"/>
        <dbReference type="ChEBI" id="CHEBI:75561"/>
        <dbReference type="ChEBI" id="CHEBI:295975"/>
    </reaction>
    <physiologicalReaction direction="left-to-right" evidence="30">
        <dbReference type="Rhea" id="RHEA:41116"/>
    </physiologicalReaction>
</comment>
<accession>A0AAN8IF04</accession>
<evidence type="ECO:0000256" key="23">
    <source>
        <dbReference type="ARBA" id="ARBA00047482"/>
    </source>
</evidence>
<keyword evidence="14" id="KW-0472">Membrane</keyword>
<dbReference type="SUPFAM" id="SSF53649">
    <property type="entry name" value="Alkaline phosphatase-like"/>
    <property type="match status" value="1"/>
</dbReference>
<evidence type="ECO:0000256" key="4">
    <source>
        <dbReference type="ARBA" id="ARBA00012318"/>
    </source>
</evidence>
<comment type="subcellular location">
    <subcellularLocation>
        <location evidence="2">Cell membrane</location>
        <topology evidence="2">Lipid-anchor</topology>
        <topology evidence="2">GPI-anchor</topology>
    </subcellularLocation>
</comment>
<evidence type="ECO:0000256" key="3">
    <source>
        <dbReference type="ARBA" id="ARBA00010594"/>
    </source>
</evidence>
<comment type="catalytic activity">
    <reaction evidence="24">
        <text>a 1-O-alkyl-sn-glycero-3-phosphocholine + H2O = a 1-O-alkyl-sn-glycerol + phosphocholine + H(+)</text>
        <dbReference type="Rhea" id="RHEA:36083"/>
        <dbReference type="ChEBI" id="CHEBI:15377"/>
        <dbReference type="ChEBI" id="CHEBI:15378"/>
        <dbReference type="ChEBI" id="CHEBI:15850"/>
        <dbReference type="ChEBI" id="CHEBI:30909"/>
        <dbReference type="ChEBI" id="CHEBI:295975"/>
    </reaction>
    <physiologicalReaction direction="left-to-right" evidence="24">
        <dbReference type="Rhea" id="RHEA:36084"/>
    </physiologicalReaction>
</comment>
<dbReference type="GO" id="GO:0046872">
    <property type="term" value="F:metal ion binding"/>
    <property type="evidence" value="ECO:0007669"/>
    <property type="project" value="UniProtKB-KW"/>
</dbReference>
<comment type="catalytic activity">
    <reaction evidence="25">
        <text>a 1-acyl-sn-glycero-3-phosphocholine + H2O = a 1-acyl-sn-glycerol + phosphocholine + H(+)</text>
        <dbReference type="Rhea" id="RHEA:44720"/>
        <dbReference type="ChEBI" id="CHEBI:15377"/>
        <dbReference type="ChEBI" id="CHEBI:15378"/>
        <dbReference type="ChEBI" id="CHEBI:58168"/>
        <dbReference type="ChEBI" id="CHEBI:64683"/>
        <dbReference type="ChEBI" id="CHEBI:295975"/>
    </reaction>
    <physiologicalReaction direction="left-to-right" evidence="25">
        <dbReference type="Rhea" id="RHEA:44721"/>
    </physiologicalReaction>
</comment>
<evidence type="ECO:0000256" key="27">
    <source>
        <dbReference type="ARBA" id="ARBA00048209"/>
    </source>
</evidence>
<reference evidence="33 34" key="1">
    <citation type="submission" date="2019-10" db="EMBL/GenBank/DDBJ databases">
        <title>Assembly and Annotation for the nematode Trichostrongylus colubriformis.</title>
        <authorList>
            <person name="Martin J."/>
        </authorList>
    </citation>
    <scope>NUCLEOTIDE SEQUENCE [LARGE SCALE GENOMIC DNA]</scope>
    <source>
        <strain evidence="33">G859</strain>
        <tissue evidence="33">Whole worm</tissue>
    </source>
</reference>
<gene>
    <name evidence="33" type="ORF">GCK32_000186</name>
</gene>
<keyword evidence="33" id="KW-0808">Transferase</keyword>
<dbReference type="Gene3D" id="3.40.720.10">
    <property type="entry name" value="Alkaline Phosphatase, subunit A"/>
    <property type="match status" value="1"/>
</dbReference>
<evidence type="ECO:0000256" key="29">
    <source>
        <dbReference type="ARBA" id="ARBA00048703"/>
    </source>
</evidence>
<dbReference type="GO" id="GO:0005886">
    <property type="term" value="C:plasma membrane"/>
    <property type="evidence" value="ECO:0007669"/>
    <property type="project" value="UniProtKB-SubCell"/>
</dbReference>
<comment type="catalytic activity">
    <reaction evidence="23">
        <text>glycero-2-phosphocholine + H2O = phosphocholine + glycerol + H(+)</text>
        <dbReference type="Rhea" id="RHEA:61684"/>
        <dbReference type="ChEBI" id="CHEBI:15377"/>
        <dbReference type="ChEBI" id="CHEBI:15378"/>
        <dbReference type="ChEBI" id="CHEBI:17754"/>
        <dbReference type="ChEBI" id="CHEBI:144950"/>
        <dbReference type="ChEBI" id="CHEBI:295975"/>
    </reaction>
    <physiologicalReaction direction="left-to-right" evidence="23">
        <dbReference type="Rhea" id="RHEA:61685"/>
    </physiologicalReaction>
</comment>
<evidence type="ECO:0000256" key="17">
    <source>
        <dbReference type="ARBA" id="ARBA00023288"/>
    </source>
</evidence>
<evidence type="ECO:0000256" key="12">
    <source>
        <dbReference type="ARBA" id="ARBA00022963"/>
    </source>
</evidence>
<evidence type="ECO:0000313" key="34">
    <source>
        <dbReference type="Proteomes" id="UP001331761"/>
    </source>
</evidence>
<comment type="catalytic activity">
    <reaction evidence="22">
        <text>1-(9Z-octadecenoyl)-sn-glycero-3-phosphocholine + H2O = 1-(9Z-octadecenoyl)-sn-glycerol + phosphocholine + H(+)</text>
        <dbReference type="Rhea" id="RHEA:41091"/>
        <dbReference type="ChEBI" id="CHEBI:15377"/>
        <dbReference type="ChEBI" id="CHEBI:15378"/>
        <dbReference type="ChEBI" id="CHEBI:28610"/>
        <dbReference type="ChEBI" id="CHEBI:75757"/>
        <dbReference type="ChEBI" id="CHEBI:295975"/>
    </reaction>
    <physiologicalReaction direction="left-to-right" evidence="22">
        <dbReference type="Rhea" id="RHEA:41092"/>
    </physiologicalReaction>
</comment>
<protein>
    <recommendedName>
        <fullName evidence="4">glycerophosphocholine cholinephosphodiesterase</fullName>
        <ecNumber evidence="4">3.1.4.38</ecNumber>
    </recommendedName>
    <alternativeName>
        <fullName evidence="19">Choline-specific glycerophosphodiester phosphodiesterase</fullName>
    </alternativeName>
    <alternativeName>
        <fullName evidence="18">Ectonucleotide pyrophosphatase/phosphodiesterase family member 6</fullName>
    </alternativeName>
</protein>
<comment type="catalytic activity">
    <reaction evidence="21">
        <text>1-dodecanoyl-sn-glycero-3-phosphocholine + H2O = 1-dodecanoyl-sn-glycerol + phosphocholine + H(+)</text>
        <dbReference type="Rhea" id="RHEA:41127"/>
        <dbReference type="ChEBI" id="CHEBI:15377"/>
        <dbReference type="ChEBI" id="CHEBI:15378"/>
        <dbReference type="ChEBI" id="CHEBI:74966"/>
        <dbReference type="ChEBI" id="CHEBI:75529"/>
        <dbReference type="ChEBI" id="CHEBI:295975"/>
    </reaction>
    <physiologicalReaction direction="left-to-right" evidence="21">
        <dbReference type="Rhea" id="RHEA:41128"/>
    </physiologicalReaction>
</comment>
<feature type="chain" id="PRO_5042856822" description="glycerophosphocholine cholinephosphodiesterase" evidence="32">
    <location>
        <begin position="18"/>
        <end position="170"/>
    </location>
</feature>
<evidence type="ECO:0000256" key="1">
    <source>
        <dbReference type="ARBA" id="ARBA00001947"/>
    </source>
</evidence>
<comment type="catalytic activity">
    <reaction evidence="31">
        <text>1-(5Z,8Z,11Z,14Z-eicosatetraenoyl)-sn-glycero-3-phosphocholine + H2O = 1-(5Z,8Z,11Z,14Z-eicosatetraenoyl)-sn-glycerol + phosphocholine + H(+)</text>
        <dbReference type="Rhea" id="RHEA:41003"/>
        <dbReference type="ChEBI" id="CHEBI:15377"/>
        <dbReference type="ChEBI" id="CHEBI:15378"/>
        <dbReference type="ChEBI" id="CHEBI:34071"/>
        <dbReference type="ChEBI" id="CHEBI:74344"/>
        <dbReference type="ChEBI" id="CHEBI:295975"/>
    </reaction>
    <physiologicalReaction direction="left-to-right" evidence="31">
        <dbReference type="Rhea" id="RHEA:41004"/>
    </physiologicalReaction>
</comment>
<comment type="catalytic activity">
    <reaction evidence="29">
        <text>sn-glycerol 3-phosphocholine + H2O = phosphocholine + glycerol + H(+)</text>
        <dbReference type="Rhea" id="RHEA:19545"/>
        <dbReference type="ChEBI" id="CHEBI:15377"/>
        <dbReference type="ChEBI" id="CHEBI:15378"/>
        <dbReference type="ChEBI" id="CHEBI:16870"/>
        <dbReference type="ChEBI" id="CHEBI:17754"/>
        <dbReference type="ChEBI" id="CHEBI:295975"/>
        <dbReference type="EC" id="3.1.4.38"/>
    </reaction>
    <physiologicalReaction direction="left-to-right" evidence="29">
        <dbReference type="Rhea" id="RHEA:19546"/>
    </physiologicalReaction>
</comment>
<keyword evidence="11" id="KW-0862">Zinc</keyword>
<keyword evidence="10" id="KW-0378">Hydrolase</keyword>
<dbReference type="Pfam" id="PF01663">
    <property type="entry name" value="Phosphodiest"/>
    <property type="match status" value="1"/>
</dbReference>
<sequence length="170" mass="19447">MNPSGFLVLIVVAIIDGQKLVLIIADGLSGTHFHRFSALSGLRIFEEEGVWSTQLIPVFPTLPLPNRHTLLTGMLPRKHGMVGDYLLNWRTGRTFLNFTVETDFDRSEWWTIDPLYVTATRAKALVAMFFFPECKYLIHIDHFSLTSNRSLIFMARPAQYFPKKSHGDFS</sequence>
<comment type="catalytic activity">
    <reaction evidence="26">
        <text>1-tetradecanoyl-sn-glycero-3-phosphocholine + H2O = 1-tetradecanoyl-sn-glycerol + phosphocholine + H(+)</text>
        <dbReference type="Rhea" id="RHEA:40999"/>
        <dbReference type="ChEBI" id="CHEBI:15377"/>
        <dbReference type="ChEBI" id="CHEBI:15378"/>
        <dbReference type="ChEBI" id="CHEBI:64489"/>
        <dbReference type="ChEBI" id="CHEBI:75536"/>
        <dbReference type="ChEBI" id="CHEBI:295975"/>
    </reaction>
    <physiologicalReaction direction="left-to-right" evidence="26">
        <dbReference type="Rhea" id="RHEA:41000"/>
    </physiologicalReaction>
</comment>
<evidence type="ECO:0000256" key="14">
    <source>
        <dbReference type="ARBA" id="ARBA00023136"/>
    </source>
</evidence>
<keyword evidence="16" id="KW-0325">Glycoprotein</keyword>
<evidence type="ECO:0000256" key="19">
    <source>
        <dbReference type="ARBA" id="ARBA00032556"/>
    </source>
</evidence>
<evidence type="ECO:0000256" key="9">
    <source>
        <dbReference type="ARBA" id="ARBA00022729"/>
    </source>
</evidence>
<keyword evidence="5" id="KW-1003">Cell membrane</keyword>
<evidence type="ECO:0000256" key="2">
    <source>
        <dbReference type="ARBA" id="ARBA00004609"/>
    </source>
</evidence>
<organism evidence="33 34">
    <name type="scientific">Trichostrongylus colubriformis</name>
    <name type="common">Black scour worm</name>
    <dbReference type="NCBI Taxonomy" id="6319"/>
    <lineage>
        <taxon>Eukaryota</taxon>
        <taxon>Metazoa</taxon>
        <taxon>Ecdysozoa</taxon>
        <taxon>Nematoda</taxon>
        <taxon>Chromadorea</taxon>
        <taxon>Rhabditida</taxon>
        <taxon>Rhabditina</taxon>
        <taxon>Rhabditomorpha</taxon>
        <taxon>Strongyloidea</taxon>
        <taxon>Trichostrongylidae</taxon>
        <taxon>Trichostrongylus</taxon>
    </lineage>
</organism>
<evidence type="ECO:0000256" key="31">
    <source>
        <dbReference type="ARBA" id="ARBA00049320"/>
    </source>
</evidence>
<keyword evidence="8" id="KW-0479">Metal-binding</keyword>